<keyword evidence="2" id="KW-1185">Reference proteome</keyword>
<evidence type="ECO:0000313" key="1">
    <source>
        <dbReference type="EMBL" id="MFB9819078.1"/>
    </source>
</evidence>
<organism evidence="1 2">
    <name type="scientific">Arthrobacter ramosus</name>
    <dbReference type="NCBI Taxonomy" id="1672"/>
    <lineage>
        <taxon>Bacteria</taxon>
        <taxon>Bacillati</taxon>
        <taxon>Actinomycetota</taxon>
        <taxon>Actinomycetes</taxon>
        <taxon>Micrococcales</taxon>
        <taxon>Micrococcaceae</taxon>
        <taxon>Arthrobacter</taxon>
    </lineage>
</organism>
<reference evidence="1 2" key="1">
    <citation type="submission" date="2024-09" db="EMBL/GenBank/DDBJ databases">
        <authorList>
            <person name="Sun Q."/>
            <person name="Mori K."/>
        </authorList>
    </citation>
    <scope>NUCLEOTIDE SEQUENCE [LARGE SCALE GENOMIC DNA]</scope>
    <source>
        <strain evidence="1 2">JCM 1334</strain>
    </source>
</reference>
<name>A0ABV5XWE5_ARTRM</name>
<gene>
    <name evidence="1" type="ORF">ACFFP1_06145</name>
</gene>
<comment type="caution">
    <text evidence="1">The sequence shown here is derived from an EMBL/GenBank/DDBJ whole genome shotgun (WGS) entry which is preliminary data.</text>
</comment>
<evidence type="ECO:0000313" key="2">
    <source>
        <dbReference type="Proteomes" id="UP001589702"/>
    </source>
</evidence>
<dbReference type="EMBL" id="JBHMBC010000007">
    <property type="protein sequence ID" value="MFB9819078.1"/>
    <property type="molecule type" value="Genomic_DNA"/>
</dbReference>
<dbReference type="Proteomes" id="UP001589702">
    <property type="component" value="Unassembled WGS sequence"/>
</dbReference>
<sequence>MSSRDTREVMLDWSKKGVAAALAGVILLSAPGAVRSVSGSTATSASSTVSISTTAVAAQNSSQRVLSAASAVSPNATLNGAAADAQKRINIKPVLDWIRWAAPYVWNAMVNAVKWGWNAFINWWNGLAAWIRNTINWFIGGALWDFFLELRRYFFGW</sequence>
<protein>
    <submittedName>
        <fullName evidence="1">Uncharacterized protein</fullName>
    </submittedName>
</protein>
<accession>A0ABV5XWE5</accession>
<dbReference type="RefSeq" id="WP_234748228.1">
    <property type="nucleotide sequence ID" value="NZ_BAAAWN010000001.1"/>
</dbReference>
<proteinExistence type="predicted"/>